<reference evidence="2 3" key="1">
    <citation type="submission" date="2018-06" db="EMBL/GenBank/DDBJ databases">
        <authorList>
            <consortium name="Pathogen Informatics"/>
            <person name="Doyle S."/>
        </authorList>
    </citation>
    <scope>NUCLEOTIDE SEQUENCE [LARGE SCALE GENOMIC DNA]</scope>
    <source>
        <strain evidence="2 3">NCTC11388</strain>
    </source>
</reference>
<feature type="signal peptide" evidence="1">
    <location>
        <begin position="1"/>
        <end position="20"/>
    </location>
</feature>
<dbReference type="EMBL" id="UGYW01000001">
    <property type="protein sequence ID" value="SUI97381.1"/>
    <property type="molecule type" value="Genomic_DNA"/>
</dbReference>
<dbReference type="InterPro" id="IPR011990">
    <property type="entry name" value="TPR-like_helical_dom_sf"/>
</dbReference>
<evidence type="ECO:0000313" key="3">
    <source>
        <dbReference type="Proteomes" id="UP000254893"/>
    </source>
</evidence>
<dbReference type="Pfam" id="PF12771">
    <property type="entry name" value="SusD-like_2"/>
    <property type="match status" value="1"/>
</dbReference>
<organism evidence="2 3">
    <name type="scientific">Sphingobacterium spiritivorum</name>
    <name type="common">Flavobacterium spiritivorum</name>
    <dbReference type="NCBI Taxonomy" id="258"/>
    <lineage>
        <taxon>Bacteria</taxon>
        <taxon>Pseudomonadati</taxon>
        <taxon>Bacteroidota</taxon>
        <taxon>Sphingobacteriia</taxon>
        <taxon>Sphingobacteriales</taxon>
        <taxon>Sphingobacteriaceae</taxon>
        <taxon>Sphingobacterium</taxon>
    </lineage>
</organism>
<evidence type="ECO:0000256" key="1">
    <source>
        <dbReference type="SAM" id="SignalP"/>
    </source>
</evidence>
<feature type="chain" id="PRO_5016674203" evidence="1">
    <location>
        <begin position="21"/>
        <end position="546"/>
    </location>
</feature>
<dbReference type="InterPro" id="IPR041662">
    <property type="entry name" value="SusD-like_2"/>
</dbReference>
<dbReference type="Gene3D" id="1.25.40.390">
    <property type="match status" value="1"/>
</dbReference>
<accession>A0A380BBG9</accession>
<proteinExistence type="predicted"/>
<evidence type="ECO:0000313" key="2">
    <source>
        <dbReference type="EMBL" id="SUI97381.1"/>
    </source>
</evidence>
<gene>
    <name evidence="2" type="ORF">NCTC11388_00384</name>
</gene>
<protein>
    <submittedName>
        <fullName evidence="2">Starch-binding associating with outer membrane</fullName>
    </submittedName>
</protein>
<dbReference type="PROSITE" id="PS51257">
    <property type="entry name" value="PROKAR_LIPOPROTEIN"/>
    <property type="match status" value="1"/>
</dbReference>
<dbReference type="SUPFAM" id="SSF48452">
    <property type="entry name" value="TPR-like"/>
    <property type="match status" value="1"/>
</dbReference>
<sequence length="546" mass="60747">MKKIIYIATVLSALSLSACSKWLDVNDNPNSANATVPTAEQRLPPILAQFADGYESAGTRTSFITQQLAVVNASNNNWNMTRWNLTNAAIGWPWQAWYVNTAVNIQPMIDAANKVGATHYVGVAKIMKAWGFGYMVDCYGILPYDEFDIVNNLTPKFDEGEYVYSKILPLLDEAIADLSRPQDQFAPDLKVGDTYNLGDVQKWIKLAYGLKARFLNHLSKRPNYDPDQILDLLTKAPASSADGTIYQYVDESVNNVSDNSKASLQWTNTGTTARITKFYYDYITNNYTNAPTGANNMVDPRLDLLVPRMDNGTGTLVRTKAVDMQSALPNTGPVAVTFNEKTNKFSHADSVYISLRSAKATTSGRVLSTGTWYTQKGGKGLLLTGAEMKFIEAEIRFKKGQTAQALQAYKDGIKIHMEIMGVTALNVANFLNSSSVIQDPGKLTLSHIMIQKYIALSYSQEQWADMRRMDYCTDASGNYNEATGIYKGFNRPGHVFTNSFPGPTDWPRRFAIASYEIQYNLDQVTKADPDAGLPTYITKPVFWDKK</sequence>
<keyword evidence="1" id="KW-0732">Signal</keyword>
<dbReference type="RefSeq" id="WP_115168863.1">
    <property type="nucleotide sequence ID" value="NZ_UGYW01000001.1"/>
</dbReference>
<dbReference type="AlphaFoldDB" id="A0A380BBG9"/>
<name>A0A380BBG9_SPHSI</name>
<dbReference type="Proteomes" id="UP000254893">
    <property type="component" value="Unassembled WGS sequence"/>
</dbReference>